<dbReference type="AlphaFoldDB" id="A0AAV0YFY4"/>
<evidence type="ECO:0000313" key="3">
    <source>
        <dbReference type="Proteomes" id="UP001157006"/>
    </source>
</evidence>
<evidence type="ECO:0000313" key="2">
    <source>
        <dbReference type="EMBL" id="CAI8584699.1"/>
    </source>
</evidence>
<feature type="domain" description="GH18" evidence="1">
    <location>
        <begin position="13"/>
        <end position="276"/>
    </location>
</feature>
<sequence>MSSDDRNGNEELTIFRQYIHDIPTDGIDLDLLKKFKKIDFILSFAVENYDKHGKGDGSFHPTWKVDPESIKWVKKLKEDHPKDYPEVRVVISIGGVGEKFPFNPAEKDIWIFNAVETIEKIIHLYDDNRSYKTIIDGIDIHYDVINSSEDDFSFCIGQVIKKLKSFRSLSVVSIAPTKLVESYYLKLYQANKLVIDLVDYQFYNQKFSSKEQVIELYKKLVIDYSPAKVLAGITDPVDAILYEGIKYLIKHKLLPGIFFWNFEDSLEKFLQDLLAT</sequence>
<gene>
    <name evidence="2" type="ORF">VFH_U088080</name>
</gene>
<name>A0AAV0YFY4_VICFA</name>
<dbReference type="PANTHER" id="PTHR46476">
    <property type="entry name" value="CHITINASE 2-LIKE"/>
    <property type="match status" value="1"/>
</dbReference>
<dbReference type="GO" id="GO:0005975">
    <property type="term" value="P:carbohydrate metabolic process"/>
    <property type="evidence" value="ECO:0007669"/>
    <property type="project" value="InterPro"/>
</dbReference>
<comment type="caution">
    <text evidence="2">The sequence shown here is derived from an EMBL/GenBank/DDBJ whole genome shotgun (WGS) entry which is preliminary data.</text>
</comment>
<organism evidence="2 3">
    <name type="scientific">Vicia faba</name>
    <name type="common">Broad bean</name>
    <name type="synonym">Faba vulgaris</name>
    <dbReference type="NCBI Taxonomy" id="3906"/>
    <lineage>
        <taxon>Eukaryota</taxon>
        <taxon>Viridiplantae</taxon>
        <taxon>Streptophyta</taxon>
        <taxon>Embryophyta</taxon>
        <taxon>Tracheophyta</taxon>
        <taxon>Spermatophyta</taxon>
        <taxon>Magnoliopsida</taxon>
        <taxon>eudicotyledons</taxon>
        <taxon>Gunneridae</taxon>
        <taxon>Pentapetalae</taxon>
        <taxon>rosids</taxon>
        <taxon>fabids</taxon>
        <taxon>Fabales</taxon>
        <taxon>Fabaceae</taxon>
        <taxon>Papilionoideae</taxon>
        <taxon>50 kb inversion clade</taxon>
        <taxon>NPAAA clade</taxon>
        <taxon>Hologalegina</taxon>
        <taxon>IRL clade</taxon>
        <taxon>Fabeae</taxon>
        <taxon>Vicia</taxon>
    </lineage>
</organism>
<dbReference type="Gene3D" id="3.20.20.80">
    <property type="entry name" value="Glycosidases"/>
    <property type="match status" value="1"/>
</dbReference>
<dbReference type="InterPro" id="IPR000677">
    <property type="entry name" value="Chitinase-like"/>
</dbReference>
<proteinExistence type="predicted"/>
<dbReference type="InterPro" id="IPR017853">
    <property type="entry name" value="GH"/>
</dbReference>
<protein>
    <recommendedName>
        <fullName evidence="1">GH18 domain-containing protein</fullName>
    </recommendedName>
</protein>
<dbReference type="PROSITE" id="PS51910">
    <property type="entry name" value="GH18_2"/>
    <property type="match status" value="1"/>
</dbReference>
<dbReference type="EMBL" id="CATIWC010002205">
    <property type="protein sequence ID" value="CAI8584699.1"/>
    <property type="molecule type" value="Genomic_DNA"/>
</dbReference>
<dbReference type="SUPFAM" id="SSF51445">
    <property type="entry name" value="(Trans)glycosidases"/>
    <property type="match status" value="1"/>
</dbReference>
<dbReference type="Proteomes" id="UP001157006">
    <property type="component" value="Unassembled WGS sequence"/>
</dbReference>
<reference evidence="2 3" key="1">
    <citation type="submission" date="2023-01" db="EMBL/GenBank/DDBJ databases">
        <authorList>
            <person name="Kreplak J."/>
        </authorList>
    </citation>
    <scope>NUCLEOTIDE SEQUENCE [LARGE SCALE GENOMIC DNA]</scope>
</reference>
<accession>A0AAV0YFY4</accession>
<dbReference type="PANTHER" id="PTHR46476:SF13">
    <property type="entry name" value="2, PUTATIVE, EXPRESSED-RELATED"/>
    <property type="match status" value="1"/>
</dbReference>
<dbReference type="InterPro" id="IPR001223">
    <property type="entry name" value="Glyco_hydro18_cat"/>
</dbReference>
<evidence type="ECO:0000259" key="1">
    <source>
        <dbReference type="PROSITE" id="PS51910"/>
    </source>
</evidence>
<keyword evidence="3" id="KW-1185">Reference proteome</keyword>
<dbReference type="PRINTS" id="PR00551">
    <property type="entry name" value="2SGLOBULIN"/>
</dbReference>